<dbReference type="OrthoDB" id="9809354at2"/>
<dbReference type="InterPro" id="IPR000819">
    <property type="entry name" value="Peptidase_M17_C"/>
</dbReference>
<dbReference type="InterPro" id="IPR011356">
    <property type="entry name" value="Leucine_aapep/pepB"/>
</dbReference>
<dbReference type="EMBL" id="SDWU01000029">
    <property type="protein sequence ID" value="RYB97472.1"/>
    <property type="molecule type" value="Genomic_DNA"/>
</dbReference>
<evidence type="ECO:0000256" key="8">
    <source>
        <dbReference type="ARBA" id="ARBA00050061"/>
    </source>
</evidence>
<evidence type="ECO:0000259" key="9">
    <source>
        <dbReference type="PROSITE" id="PS00631"/>
    </source>
</evidence>
<evidence type="ECO:0000256" key="4">
    <source>
        <dbReference type="ARBA" id="ARBA00022801"/>
    </source>
</evidence>
<protein>
    <recommendedName>
        <fullName evidence="7">Probable cytosol aminopeptidase</fullName>
    </recommendedName>
    <alternativeName>
        <fullName evidence="8">Leucine aminopeptidase</fullName>
    </alternativeName>
    <alternativeName>
        <fullName evidence="5">Leucyl aminopeptidase</fullName>
    </alternativeName>
</protein>
<dbReference type="InterPro" id="IPR008283">
    <property type="entry name" value="Peptidase_M17_N"/>
</dbReference>
<accession>A0A4Q2S5T2</accession>
<dbReference type="PRINTS" id="PR00481">
    <property type="entry name" value="LAMNOPPTDASE"/>
</dbReference>
<keyword evidence="4" id="KW-0378">Hydrolase</keyword>
<evidence type="ECO:0000313" key="10">
    <source>
        <dbReference type="EMBL" id="RYB97472.1"/>
    </source>
</evidence>
<dbReference type="Pfam" id="PF02789">
    <property type="entry name" value="Peptidase_M17_N"/>
    <property type="match status" value="1"/>
</dbReference>
<reference evidence="10 11" key="1">
    <citation type="submission" date="2019-01" db="EMBL/GenBank/DDBJ databases">
        <title>Novel species of Nocardioides.</title>
        <authorList>
            <person name="Liu Q."/>
            <person name="Xin Y.-H."/>
        </authorList>
    </citation>
    <scope>NUCLEOTIDE SEQUENCE [LARGE SCALE GENOMIC DNA]</scope>
    <source>
        <strain evidence="10 11">CGMCC 4.6875</strain>
    </source>
</reference>
<dbReference type="InterPro" id="IPR043472">
    <property type="entry name" value="Macro_dom-like"/>
</dbReference>
<keyword evidence="3" id="KW-0645">Protease</keyword>
<feature type="domain" description="Cytosol aminopeptidase" evidence="9">
    <location>
        <begin position="360"/>
        <end position="367"/>
    </location>
</feature>
<dbReference type="GO" id="GO:0030145">
    <property type="term" value="F:manganese ion binding"/>
    <property type="evidence" value="ECO:0007669"/>
    <property type="project" value="InterPro"/>
</dbReference>
<evidence type="ECO:0000256" key="1">
    <source>
        <dbReference type="ARBA" id="ARBA00009528"/>
    </source>
</evidence>
<dbReference type="AlphaFoldDB" id="A0A4Q2S5T2"/>
<evidence type="ECO:0000256" key="3">
    <source>
        <dbReference type="ARBA" id="ARBA00022670"/>
    </source>
</evidence>
<evidence type="ECO:0000313" key="11">
    <source>
        <dbReference type="Proteomes" id="UP000293291"/>
    </source>
</evidence>
<name>A0A4Q2S5T2_9ACTN</name>
<dbReference type="PANTHER" id="PTHR11963:SF23">
    <property type="entry name" value="CYTOSOL AMINOPEPTIDASE"/>
    <property type="match status" value="1"/>
</dbReference>
<evidence type="ECO:0000256" key="5">
    <source>
        <dbReference type="ARBA" id="ARBA00033172"/>
    </source>
</evidence>
<dbReference type="GO" id="GO:0005737">
    <property type="term" value="C:cytoplasm"/>
    <property type="evidence" value="ECO:0007669"/>
    <property type="project" value="InterPro"/>
</dbReference>
<comment type="function">
    <text evidence="6">Presumably involved in the processing and regular turnover of intracellular proteins. Catalyzes the removal of unsubstituted N-terminal amino acids from various peptides.</text>
</comment>
<comment type="similarity">
    <text evidence="1">Belongs to the peptidase M17 family.</text>
</comment>
<evidence type="ECO:0000256" key="7">
    <source>
        <dbReference type="ARBA" id="ARBA00050021"/>
    </source>
</evidence>
<keyword evidence="2 10" id="KW-0031">Aminopeptidase</keyword>
<dbReference type="Proteomes" id="UP000293291">
    <property type="component" value="Unassembled WGS sequence"/>
</dbReference>
<organism evidence="10 11">
    <name type="scientific">Nocardioides ganghwensis</name>
    <dbReference type="NCBI Taxonomy" id="252230"/>
    <lineage>
        <taxon>Bacteria</taxon>
        <taxon>Bacillati</taxon>
        <taxon>Actinomycetota</taxon>
        <taxon>Actinomycetes</taxon>
        <taxon>Propionibacteriales</taxon>
        <taxon>Nocardioidaceae</taxon>
        <taxon>Nocardioides</taxon>
    </lineage>
</organism>
<dbReference type="Gene3D" id="3.40.220.10">
    <property type="entry name" value="Leucine Aminopeptidase, subunit E, domain 1"/>
    <property type="match status" value="1"/>
</dbReference>
<sequence>MIVPTTPALPTQVSPPEFALSPALPHQIGGAEAWAFPVLPDEDGPLLGPGADEAAEALGIDLLAALEAARATGRTGEVTTVPVGAVAAPEGPVLVLLVGVGEATPTDFRRAGASLARATKDRASVATTLAAIAPDDGLAEVVVGAMLGSFAFHWRSAGPKELPVARVVLAGVSADGADDELARALALGGAGWRSRALATVPANLKTPDWLAEQAIEIGEAAGLEVQVWDAAQLQAEGFGGILAVGGGSVNEPRLIRMDYIPRGATRSSAKKLPTVVLVGKGITFDSGGLDIKPSEGMLTMKRDMSGGGAVIATMAALRDVDCPVRVVGLVPAAENAISGSAMRPGDVITHFGGRTSEVNNTDAEGRLVLADAMAYAVSEVEPAALLDIATLTGAMKVSLGQWTGGYFANHEGMAEQVAAAAAASGENAWRMPLVADYEEKVASKIADGDNAAGGAGAITAALFLQHFAGDVPWAHVDFASAAESPADRFEWTAGPSGWGPRLLLAWLGSDDPLAGIA</sequence>
<dbReference type="PANTHER" id="PTHR11963">
    <property type="entry name" value="LEUCINE AMINOPEPTIDASE-RELATED"/>
    <property type="match status" value="1"/>
</dbReference>
<evidence type="ECO:0000256" key="6">
    <source>
        <dbReference type="ARBA" id="ARBA00049972"/>
    </source>
</evidence>
<dbReference type="CDD" id="cd00433">
    <property type="entry name" value="Peptidase_M17"/>
    <property type="match status" value="1"/>
</dbReference>
<dbReference type="Pfam" id="PF00883">
    <property type="entry name" value="Peptidase_M17"/>
    <property type="match status" value="1"/>
</dbReference>
<dbReference type="SUPFAM" id="SSF52949">
    <property type="entry name" value="Macro domain-like"/>
    <property type="match status" value="1"/>
</dbReference>
<proteinExistence type="inferred from homology"/>
<dbReference type="GO" id="GO:0006508">
    <property type="term" value="P:proteolysis"/>
    <property type="evidence" value="ECO:0007669"/>
    <property type="project" value="UniProtKB-KW"/>
</dbReference>
<gene>
    <name evidence="10" type="ORF">EUA07_19905</name>
</gene>
<dbReference type="Gene3D" id="3.40.630.10">
    <property type="entry name" value="Zn peptidases"/>
    <property type="match status" value="1"/>
</dbReference>
<dbReference type="PROSITE" id="PS00631">
    <property type="entry name" value="CYTOSOL_AP"/>
    <property type="match status" value="1"/>
</dbReference>
<dbReference type="GO" id="GO:0070006">
    <property type="term" value="F:metalloaminopeptidase activity"/>
    <property type="evidence" value="ECO:0007669"/>
    <property type="project" value="InterPro"/>
</dbReference>
<evidence type="ECO:0000256" key="2">
    <source>
        <dbReference type="ARBA" id="ARBA00022438"/>
    </source>
</evidence>
<keyword evidence="11" id="KW-1185">Reference proteome</keyword>
<dbReference type="SUPFAM" id="SSF53187">
    <property type="entry name" value="Zn-dependent exopeptidases"/>
    <property type="match status" value="1"/>
</dbReference>
<comment type="caution">
    <text evidence="10">The sequence shown here is derived from an EMBL/GenBank/DDBJ whole genome shotgun (WGS) entry which is preliminary data.</text>
</comment>